<reference evidence="3 4" key="1">
    <citation type="journal article" date="2019" name="Nat. Plants">
        <title>Genome sequencing of Musa balbisiana reveals subgenome evolution and function divergence in polyploid bananas.</title>
        <authorList>
            <person name="Yao X."/>
        </authorList>
    </citation>
    <scope>NUCLEOTIDE SEQUENCE [LARGE SCALE GENOMIC DNA]</scope>
    <source>
        <strain evidence="4">cv. DH-PKW</strain>
        <tissue evidence="3">Leaves</tissue>
    </source>
</reference>
<feature type="domain" description="RIN4 pathogenic type III effector avirulence factor Avr cleavage site" evidence="2">
    <location>
        <begin position="65"/>
        <end position="96"/>
    </location>
</feature>
<keyword evidence="4" id="KW-1185">Reference proteome</keyword>
<dbReference type="PANTHER" id="PTHR33882">
    <property type="entry name" value="PATHOGENIC TYPE III EFFECTOR AVIRULENCE FACTOR AVR AVRRPT-CLEAVAGE: CLEAVAGE SITE PROTEIN"/>
    <property type="match status" value="1"/>
</dbReference>
<dbReference type="EMBL" id="PYDT01000004">
    <property type="protein sequence ID" value="THU62924.1"/>
    <property type="molecule type" value="Genomic_DNA"/>
</dbReference>
<dbReference type="Pfam" id="PF05627">
    <property type="entry name" value="AvrRpt-cleavage"/>
    <property type="match status" value="1"/>
</dbReference>
<dbReference type="Proteomes" id="UP000317650">
    <property type="component" value="Chromosome 1"/>
</dbReference>
<evidence type="ECO:0000259" key="2">
    <source>
        <dbReference type="Pfam" id="PF05627"/>
    </source>
</evidence>
<organism evidence="3 4">
    <name type="scientific">Musa balbisiana</name>
    <name type="common">Banana</name>
    <dbReference type="NCBI Taxonomy" id="52838"/>
    <lineage>
        <taxon>Eukaryota</taxon>
        <taxon>Viridiplantae</taxon>
        <taxon>Streptophyta</taxon>
        <taxon>Embryophyta</taxon>
        <taxon>Tracheophyta</taxon>
        <taxon>Spermatophyta</taxon>
        <taxon>Magnoliopsida</taxon>
        <taxon>Liliopsida</taxon>
        <taxon>Zingiberales</taxon>
        <taxon>Musaceae</taxon>
        <taxon>Musa</taxon>
    </lineage>
</organism>
<dbReference type="InterPro" id="IPR008700">
    <property type="entry name" value="TypeIII_avirulence_cleave"/>
</dbReference>
<dbReference type="AlphaFoldDB" id="A0A4S8JN79"/>
<protein>
    <recommendedName>
        <fullName evidence="2">RIN4 pathogenic type III effector avirulence factor Avr cleavage site domain-containing protein</fullName>
    </recommendedName>
</protein>
<dbReference type="PANTHER" id="PTHR33882:SF2">
    <property type="entry name" value="EXPRESSED PROTEIN"/>
    <property type="match status" value="1"/>
</dbReference>
<comment type="caution">
    <text evidence="3">The sequence shown here is derived from an EMBL/GenBank/DDBJ whole genome shotgun (WGS) entry which is preliminary data.</text>
</comment>
<proteinExistence type="predicted"/>
<name>A0A4S8JN79_MUSBA</name>
<feature type="region of interest" description="Disordered" evidence="1">
    <location>
        <begin position="95"/>
        <end position="140"/>
    </location>
</feature>
<sequence>MRASLPSTSLSAIHKKKTCDSLSPPSQGCVAEAGLCSCSTLSWFEAVKASMGDSKEGKNNGNSGGWMAVPAFGVWDMKNGVPDYSMDFTKIREMRKQNKHPSRASLGNDDELQLPSNNNNEGEAEEEPRRRHHRHGSPTVRFQLSSSLLPMLMGKRAVDGIEALWPQCNEGPTGGPEIGGPWADARPGSGQIDGDRGWGEEEEVDGLLAVLYRCMRTVTLTADDSVFLLFPNKNVCFENHKPSMPLCIIYLDLAKQGRTLECSRD</sequence>
<gene>
    <name evidence="3" type="ORF">C4D60_Mb01t10280</name>
</gene>
<accession>A0A4S8JN79</accession>
<evidence type="ECO:0000313" key="4">
    <source>
        <dbReference type="Proteomes" id="UP000317650"/>
    </source>
</evidence>
<evidence type="ECO:0000313" key="3">
    <source>
        <dbReference type="EMBL" id="THU62924.1"/>
    </source>
</evidence>
<evidence type="ECO:0000256" key="1">
    <source>
        <dbReference type="SAM" id="MobiDB-lite"/>
    </source>
</evidence>